<dbReference type="Proteomes" id="UP001172680">
    <property type="component" value="Unassembled WGS sequence"/>
</dbReference>
<evidence type="ECO:0000313" key="2">
    <source>
        <dbReference type="Proteomes" id="UP001172680"/>
    </source>
</evidence>
<name>A0ACC2YL78_9PEZI</name>
<dbReference type="EMBL" id="JAPDRP010000026">
    <property type="protein sequence ID" value="KAJ9635879.1"/>
    <property type="molecule type" value="Genomic_DNA"/>
</dbReference>
<protein>
    <submittedName>
        <fullName evidence="1">Uncharacterized protein</fullName>
    </submittedName>
</protein>
<comment type="caution">
    <text evidence="1">The sequence shown here is derived from an EMBL/GenBank/DDBJ whole genome shotgun (WGS) entry which is preliminary data.</text>
</comment>
<accession>A0ACC2YL78</accession>
<sequence length="702" mass="68611">MGTIGTTAVELSEDTALGVVASEVAAAALVTVELGSEMTALETPVLTGASLVSVVAVDDAYPEGSEVGGALLVSTAEVVDSVGTPVGAVELGTSLVASAEVDVSPGAVTLLVTGVVVEGSSEVTGLDGSAVSEVTGREVGSGAAEEMSEVTGTEVASEGTEETPEVTGREVGSGTTEGISEVTGTEVASEMIEETSEVTGGAVGSGATERMSDVTGIEVASETIEEASEVAAEGAGEGTPVGTDEISDVTGASVAVTEVGYPEETCDTTEETSGATEDNSVVTGAPVAEGSVGGADETCEATEDRSEATEETSEVTGMPVAVASVGVADTTCDATEEISEAIDEGSEVTGGGTAMAVVASVALAEATCEAAEESSDVIEERSEVTGGGTAVAVFASEAMLETSDATLERAGSSGAVVVAGGTPDSTGAVVVGDTPVVALGAWLDSPVAIDDAALDKMLEACNASSEDSAGSVAVAAMLEISDATDDARSEVRAKAASEIALVSSDPIDETIAEASVVTGRGTIGVTPEIDTLVVTEAASVVAAAEVVVATLLCSVTTGAGTTAVSLVLGASLNSGVVLSVELATEVGCGLPDATRLASVAEVATTEGVADVSSEGVTKTTELASGTRGTTAPVVVELALVAGPVTPSTDEEFELLGREDAGDSAVVIGVEVPSMTVESPRMIPVAEVEVGVGADELMTVLVG</sequence>
<evidence type="ECO:0000313" key="1">
    <source>
        <dbReference type="EMBL" id="KAJ9635879.1"/>
    </source>
</evidence>
<proteinExistence type="predicted"/>
<organism evidence="1 2">
    <name type="scientific">Coniosporium tulheliwenetii</name>
    <dbReference type="NCBI Taxonomy" id="3383036"/>
    <lineage>
        <taxon>Eukaryota</taxon>
        <taxon>Fungi</taxon>
        <taxon>Dikarya</taxon>
        <taxon>Ascomycota</taxon>
        <taxon>Pezizomycotina</taxon>
        <taxon>Dothideomycetes</taxon>
        <taxon>Dothideomycetes incertae sedis</taxon>
        <taxon>Coniosporium</taxon>
    </lineage>
</organism>
<gene>
    <name evidence="1" type="ORF">H2199_008232</name>
</gene>
<keyword evidence="2" id="KW-1185">Reference proteome</keyword>
<reference evidence="1" key="1">
    <citation type="submission" date="2022-10" db="EMBL/GenBank/DDBJ databases">
        <title>Culturing micro-colonial fungi from biological soil crusts in the Mojave desert and describing Neophaeococcomyces mojavensis, and introducing the new genera and species Taxawa tesnikishii.</title>
        <authorList>
            <person name="Kurbessoian T."/>
            <person name="Stajich J.E."/>
        </authorList>
    </citation>
    <scope>NUCLEOTIDE SEQUENCE</scope>
    <source>
        <strain evidence="1">JES_115</strain>
    </source>
</reference>